<dbReference type="GO" id="GO:0016477">
    <property type="term" value="P:cell migration"/>
    <property type="evidence" value="ECO:0007669"/>
    <property type="project" value="TreeGrafter"/>
</dbReference>
<dbReference type="Ensembl" id="ENSFHET00000012195.1">
    <property type="protein sequence ID" value="ENSFHEP00000022702.1"/>
    <property type="gene ID" value="ENSFHEG00000003248.1"/>
</dbReference>
<evidence type="ECO:0000313" key="17">
    <source>
        <dbReference type="Proteomes" id="UP000265000"/>
    </source>
</evidence>
<keyword evidence="7" id="KW-0677">Repeat</keyword>
<reference evidence="16" key="1">
    <citation type="submission" date="2025-08" db="UniProtKB">
        <authorList>
            <consortium name="Ensembl"/>
        </authorList>
    </citation>
    <scope>IDENTIFICATION</scope>
</reference>
<organism evidence="16 17">
    <name type="scientific">Fundulus heteroclitus</name>
    <name type="common">Killifish</name>
    <name type="synonym">Mummichog</name>
    <dbReference type="NCBI Taxonomy" id="8078"/>
    <lineage>
        <taxon>Eukaryota</taxon>
        <taxon>Metazoa</taxon>
        <taxon>Chordata</taxon>
        <taxon>Craniata</taxon>
        <taxon>Vertebrata</taxon>
        <taxon>Euteleostomi</taxon>
        <taxon>Actinopterygii</taxon>
        <taxon>Neopterygii</taxon>
        <taxon>Teleostei</taxon>
        <taxon>Neoteleostei</taxon>
        <taxon>Acanthomorphata</taxon>
        <taxon>Ovalentaria</taxon>
        <taxon>Atherinomorphae</taxon>
        <taxon>Cyprinodontiformes</taxon>
        <taxon>Fundulidae</taxon>
        <taxon>Fundulus</taxon>
    </lineage>
</organism>
<dbReference type="GO" id="GO:0016342">
    <property type="term" value="C:catenin complex"/>
    <property type="evidence" value="ECO:0007669"/>
    <property type="project" value="TreeGrafter"/>
</dbReference>
<dbReference type="GO" id="GO:0060027">
    <property type="term" value="P:convergent extension involved in gastrulation"/>
    <property type="evidence" value="ECO:0007669"/>
    <property type="project" value="UniProtKB-ARBA"/>
</dbReference>
<protein>
    <recommendedName>
        <fullName evidence="15">Cadherin domain-containing protein</fullName>
    </recommendedName>
</protein>
<dbReference type="SUPFAM" id="SSF49313">
    <property type="entry name" value="Cadherin-like"/>
    <property type="match status" value="4"/>
</dbReference>
<feature type="region of interest" description="Disordered" evidence="13">
    <location>
        <begin position="385"/>
        <end position="413"/>
    </location>
</feature>
<dbReference type="PRINTS" id="PR00205">
    <property type="entry name" value="CADHERIN"/>
</dbReference>
<evidence type="ECO:0000256" key="3">
    <source>
        <dbReference type="ARBA" id="ARBA00022475"/>
    </source>
</evidence>
<dbReference type="GO" id="GO:0008013">
    <property type="term" value="F:beta-catenin binding"/>
    <property type="evidence" value="ECO:0007669"/>
    <property type="project" value="TreeGrafter"/>
</dbReference>
<keyword evidence="9" id="KW-0130">Cell adhesion</keyword>
<evidence type="ECO:0000256" key="10">
    <source>
        <dbReference type="ARBA" id="ARBA00023136"/>
    </source>
</evidence>
<evidence type="ECO:0000256" key="2">
    <source>
        <dbReference type="ARBA" id="ARBA00004496"/>
    </source>
</evidence>
<dbReference type="PROSITE" id="PS50268">
    <property type="entry name" value="CADHERIN_2"/>
    <property type="match status" value="5"/>
</dbReference>
<keyword evidence="3" id="KW-1003">Cell membrane</keyword>
<dbReference type="GO" id="GO:0005509">
    <property type="term" value="F:calcium ion binding"/>
    <property type="evidence" value="ECO:0007669"/>
    <property type="project" value="UniProtKB-UniRule"/>
</dbReference>
<evidence type="ECO:0000256" key="11">
    <source>
        <dbReference type="ARBA" id="ARBA00023180"/>
    </source>
</evidence>
<feature type="domain" description="Cadherin" evidence="15">
    <location>
        <begin position="158"/>
        <end position="269"/>
    </location>
</feature>
<dbReference type="PANTHER" id="PTHR24027">
    <property type="entry name" value="CADHERIN-23"/>
    <property type="match status" value="1"/>
</dbReference>
<keyword evidence="8 12" id="KW-0106">Calcium</keyword>
<dbReference type="PANTHER" id="PTHR24027:SF78">
    <property type="entry name" value="CADHERIN-LIKE PROTEIN 26"/>
    <property type="match status" value="1"/>
</dbReference>
<dbReference type="GO" id="GO:0005912">
    <property type="term" value="C:adherens junction"/>
    <property type="evidence" value="ECO:0007669"/>
    <property type="project" value="TreeGrafter"/>
</dbReference>
<accession>A0A3Q2Q9B7</accession>
<evidence type="ECO:0000256" key="12">
    <source>
        <dbReference type="PROSITE-ProRule" id="PRU00043"/>
    </source>
</evidence>
<keyword evidence="4" id="KW-0963">Cytoplasm</keyword>
<dbReference type="GeneTree" id="ENSGT00940000161589"/>
<dbReference type="Pfam" id="PF00028">
    <property type="entry name" value="Cadherin"/>
    <property type="match status" value="1"/>
</dbReference>
<comment type="subcellular location">
    <subcellularLocation>
        <location evidence="1">Cell membrane</location>
    </subcellularLocation>
    <subcellularLocation>
        <location evidence="2">Cytoplasm</location>
    </subcellularLocation>
</comment>
<evidence type="ECO:0000256" key="6">
    <source>
        <dbReference type="ARBA" id="ARBA00022729"/>
    </source>
</evidence>
<evidence type="ECO:0000256" key="4">
    <source>
        <dbReference type="ARBA" id="ARBA00022490"/>
    </source>
</evidence>
<dbReference type="GO" id="GO:0007043">
    <property type="term" value="P:cell-cell junction assembly"/>
    <property type="evidence" value="ECO:0007669"/>
    <property type="project" value="TreeGrafter"/>
</dbReference>
<keyword evidence="17" id="KW-1185">Reference proteome</keyword>
<dbReference type="FunFam" id="2.60.40.60:FF:000019">
    <property type="entry name" value="Cadherin 2"/>
    <property type="match status" value="1"/>
</dbReference>
<dbReference type="GO" id="GO:0007156">
    <property type="term" value="P:homophilic cell adhesion via plasma membrane adhesion molecules"/>
    <property type="evidence" value="ECO:0007669"/>
    <property type="project" value="InterPro"/>
</dbReference>
<dbReference type="Gene3D" id="2.60.40.60">
    <property type="entry name" value="Cadherins"/>
    <property type="match status" value="5"/>
</dbReference>
<evidence type="ECO:0000256" key="5">
    <source>
        <dbReference type="ARBA" id="ARBA00022723"/>
    </source>
</evidence>
<dbReference type="InterPro" id="IPR020894">
    <property type="entry name" value="Cadherin_CS"/>
</dbReference>
<name>A0A3Q2Q9B7_FUNHE</name>
<dbReference type="GO" id="GO:0016339">
    <property type="term" value="P:calcium-dependent cell-cell adhesion via plasma membrane cell adhesion molecules"/>
    <property type="evidence" value="ECO:0007669"/>
    <property type="project" value="TreeGrafter"/>
</dbReference>
<evidence type="ECO:0000256" key="8">
    <source>
        <dbReference type="ARBA" id="ARBA00022837"/>
    </source>
</evidence>
<sequence length="672" mass="75811">SNVNIFLLSTFLVLWILRSWILSDFIVDKSITFQFQNSPSLIRSKRRWVLSTVELQEEMDVKYPYNITRVINVFFAYIVNLIFYHRFSIMVESGENGLFSIDETTGDLFVHRCIDREKKPFYRIMFDVVDKADNMNIDKELFLDVEILDINDNAPKFNKLVKKANVKENIKSGEYLPISMEITDEDQEDTINSTVVVSVAKQTPAVPRIGIKNVIGKTYQLTFEGCFDYDKAKQYLVVILASDKGKPALSSSTTITLNVIDTNSHQPKFKKTQARYQAEAMEMTLSKEILRVAVDDKDTPDTPGWKAEYYFISGNEDGMYNITTDPITNEGIIGIAKNFDITSLVKLQIGVKNPETMSLCKDGKLITDSSQLPPPDSVNITVRMNDTNDPPEFEKYTDSVQQKEESEPGQSLYTPKVHDVDSSNIRFELIEDPANWVTVDKKTGQITTIEKMDRESPFVDENNIYRIVVAAIDDGAPPATSTFTLKVHLRDINDNIPTLVNKTVLLCRNLADKVSVPVKDADADPFGGPFMFSLANDDTKWELESEQVVLVRREKIPYGNYSVPLVIQDKQNHATKETLRVEVCDCRKSGVCSEHEPPSIVLGGAAIGLIVAGLLAFLCKYRLTLNNPNFTYVDNEEGHQTLVKYNEEGGGSDCKVRCEVTVLTAETVFIVF</sequence>
<dbReference type="SMART" id="SM00112">
    <property type="entry name" value="CA"/>
    <property type="match status" value="3"/>
</dbReference>
<feature type="domain" description="Cadherin" evidence="15">
    <location>
        <begin position="516"/>
        <end position="600"/>
    </location>
</feature>
<feature type="domain" description="Cadherin" evidence="15">
    <location>
        <begin position="86"/>
        <end position="157"/>
    </location>
</feature>
<evidence type="ECO:0000256" key="14">
    <source>
        <dbReference type="SAM" id="Phobius"/>
    </source>
</evidence>
<feature type="domain" description="Cadherin" evidence="15">
    <location>
        <begin position="272"/>
        <end position="393"/>
    </location>
</feature>
<dbReference type="CDD" id="cd11304">
    <property type="entry name" value="Cadherin_repeat"/>
    <property type="match status" value="3"/>
</dbReference>
<dbReference type="Proteomes" id="UP000265000">
    <property type="component" value="Unplaced"/>
</dbReference>
<dbReference type="GO" id="GO:0045296">
    <property type="term" value="F:cadherin binding"/>
    <property type="evidence" value="ECO:0007669"/>
    <property type="project" value="TreeGrafter"/>
</dbReference>
<dbReference type="AlphaFoldDB" id="A0A3Q2Q9B7"/>
<dbReference type="FunFam" id="2.60.40.60:FF:000011">
    <property type="entry name" value="Cadherin 1"/>
    <property type="match status" value="1"/>
</dbReference>
<dbReference type="InterPro" id="IPR015919">
    <property type="entry name" value="Cadherin-like_sf"/>
</dbReference>
<evidence type="ECO:0000256" key="13">
    <source>
        <dbReference type="SAM" id="MobiDB-lite"/>
    </source>
</evidence>
<keyword evidence="6" id="KW-0732">Signal</keyword>
<dbReference type="FunFam" id="2.60.40.60:FF:000095">
    <property type="entry name" value="Cadherin 13"/>
    <property type="match status" value="1"/>
</dbReference>
<feature type="compositionally biased region" description="Basic and acidic residues" evidence="13">
    <location>
        <begin position="392"/>
        <end position="406"/>
    </location>
</feature>
<keyword evidence="10 14" id="KW-0472">Membrane</keyword>
<evidence type="ECO:0000256" key="1">
    <source>
        <dbReference type="ARBA" id="ARBA00004236"/>
    </source>
</evidence>
<feature type="transmembrane region" description="Helical" evidence="14">
    <location>
        <begin position="600"/>
        <end position="619"/>
    </location>
</feature>
<feature type="domain" description="Cadherin" evidence="15">
    <location>
        <begin position="394"/>
        <end position="499"/>
    </location>
</feature>
<keyword evidence="5" id="KW-0479">Metal-binding</keyword>
<dbReference type="GO" id="GO:0034332">
    <property type="term" value="P:adherens junction organization"/>
    <property type="evidence" value="ECO:0007669"/>
    <property type="project" value="TreeGrafter"/>
</dbReference>
<evidence type="ECO:0000313" key="16">
    <source>
        <dbReference type="Ensembl" id="ENSFHEP00000022702.1"/>
    </source>
</evidence>
<keyword evidence="14" id="KW-0812">Transmembrane</keyword>
<keyword evidence="14" id="KW-1133">Transmembrane helix</keyword>
<keyword evidence="11" id="KW-0325">Glycoprotein</keyword>
<evidence type="ECO:0000256" key="9">
    <source>
        <dbReference type="ARBA" id="ARBA00022889"/>
    </source>
</evidence>
<evidence type="ECO:0000256" key="7">
    <source>
        <dbReference type="ARBA" id="ARBA00022737"/>
    </source>
</evidence>
<proteinExistence type="predicted"/>
<dbReference type="GO" id="GO:0005737">
    <property type="term" value="C:cytoplasm"/>
    <property type="evidence" value="ECO:0007669"/>
    <property type="project" value="UniProtKB-SubCell"/>
</dbReference>
<reference evidence="16" key="2">
    <citation type="submission" date="2025-09" db="UniProtKB">
        <authorList>
            <consortium name="Ensembl"/>
        </authorList>
    </citation>
    <scope>IDENTIFICATION</scope>
</reference>
<dbReference type="GO" id="GO:0000902">
    <property type="term" value="P:cell morphogenesis"/>
    <property type="evidence" value="ECO:0007669"/>
    <property type="project" value="TreeGrafter"/>
</dbReference>
<dbReference type="InterPro" id="IPR039808">
    <property type="entry name" value="Cadherin"/>
</dbReference>
<dbReference type="GO" id="GO:0044331">
    <property type="term" value="P:cell-cell adhesion mediated by cadherin"/>
    <property type="evidence" value="ECO:0007669"/>
    <property type="project" value="TreeGrafter"/>
</dbReference>
<dbReference type="InterPro" id="IPR002126">
    <property type="entry name" value="Cadherin-like_dom"/>
</dbReference>
<evidence type="ECO:0000259" key="15">
    <source>
        <dbReference type="PROSITE" id="PS50268"/>
    </source>
</evidence>
<dbReference type="PROSITE" id="PS00232">
    <property type="entry name" value="CADHERIN_1"/>
    <property type="match status" value="2"/>
</dbReference>